<comment type="caution">
    <text evidence="1">The sequence shown here is derived from an EMBL/GenBank/DDBJ whole genome shotgun (WGS) entry which is preliminary data.</text>
</comment>
<protein>
    <submittedName>
        <fullName evidence="1">Uncharacterized protein</fullName>
    </submittedName>
</protein>
<dbReference type="Proteomes" id="UP001187192">
    <property type="component" value="Unassembled WGS sequence"/>
</dbReference>
<dbReference type="AlphaFoldDB" id="A0AA88J3N8"/>
<keyword evidence="2" id="KW-1185">Reference proteome</keyword>
<name>A0AA88J3N8_FICCA</name>
<accession>A0AA88J3N8</accession>
<evidence type="ECO:0000313" key="2">
    <source>
        <dbReference type="Proteomes" id="UP001187192"/>
    </source>
</evidence>
<gene>
    <name evidence="1" type="ORF">TIFTF001_031025</name>
</gene>
<sequence length="47" mass="4964">MFGRSFGTVSGCVAGLPTLKFNPRTHLDISFLVMVAVCGVVHSLGQI</sequence>
<evidence type="ECO:0000313" key="1">
    <source>
        <dbReference type="EMBL" id="GMN61939.1"/>
    </source>
</evidence>
<dbReference type="EMBL" id="BTGU01000120">
    <property type="protein sequence ID" value="GMN61939.1"/>
    <property type="molecule type" value="Genomic_DNA"/>
</dbReference>
<proteinExistence type="predicted"/>
<reference evidence="1" key="1">
    <citation type="submission" date="2023-07" db="EMBL/GenBank/DDBJ databases">
        <title>draft genome sequence of fig (Ficus carica).</title>
        <authorList>
            <person name="Takahashi T."/>
            <person name="Nishimura K."/>
        </authorList>
    </citation>
    <scope>NUCLEOTIDE SEQUENCE</scope>
</reference>
<organism evidence="1 2">
    <name type="scientific">Ficus carica</name>
    <name type="common">Common fig</name>
    <dbReference type="NCBI Taxonomy" id="3494"/>
    <lineage>
        <taxon>Eukaryota</taxon>
        <taxon>Viridiplantae</taxon>
        <taxon>Streptophyta</taxon>
        <taxon>Embryophyta</taxon>
        <taxon>Tracheophyta</taxon>
        <taxon>Spermatophyta</taxon>
        <taxon>Magnoliopsida</taxon>
        <taxon>eudicotyledons</taxon>
        <taxon>Gunneridae</taxon>
        <taxon>Pentapetalae</taxon>
        <taxon>rosids</taxon>
        <taxon>fabids</taxon>
        <taxon>Rosales</taxon>
        <taxon>Moraceae</taxon>
        <taxon>Ficeae</taxon>
        <taxon>Ficus</taxon>
    </lineage>
</organism>